<protein>
    <submittedName>
        <fullName evidence="2">Uncharacterized protein</fullName>
    </submittedName>
</protein>
<dbReference type="Proteomes" id="UP000294933">
    <property type="component" value="Unassembled WGS sequence"/>
</dbReference>
<keyword evidence="1" id="KW-0472">Membrane</keyword>
<reference evidence="2 3" key="1">
    <citation type="submission" date="2018-06" db="EMBL/GenBank/DDBJ databases">
        <title>A transcriptomic atlas of mushroom development highlights an independent origin of complex multicellularity.</title>
        <authorList>
            <consortium name="DOE Joint Genome Institute"/>
            <person name="Krizsan K."/>
            <person name="Almasi E."/>
            <person name="Merenyi Z."/>
            <person name="Sahu N."/>
            <person name="Viragh M."/>
            <person name="Koszo T."/>
            <person name="Mondo S."/>
            <person name="Kiss B."/>
            <person name="Balint B."/>
            <person name="Kues U."/>
            <person name="Barry K."/>
            <person name="Hegedus J.C."/>
            <person name="Henrissat B."/>
            <person name="Johnson J."/>
            <person name="Lipzen A."/>
            <person name="Ohm R."/>
            <person name="Nagy I."/>
            <person name="Pangilinan J."/>
            <person name="Yan J."/>
            <person name="Xiong Y."/>
            <person name="Grigoriev I.V."/>
            <person name="Hibbett D.S."/>
            <person name="Nagy L.G."/>
        </authorList>
    </citation>
    <scope>NUCLEOTIDE SEQUENCE [LARGE SCALE GENOMIC DNA]</scope>
    <source>
        <strain evidence="2 3">SZMC22713</strain>
    </source>
</reference>
<keyword evidence="1" id="KW-0812">Transmembrane</keyword>
<gene>
    <name evidence="2" type="ORF">BD410DRAFT_155717</name>
</gene>
<sequence>MGAYNENKNQAEANITAVMAQLTILGGYISFVLHFKPSASSVRYSGKKEGKCSRGRAVLTSEL</sequence>
<dbReference type="EMBL" id="ML170302">
    <property type="protein sequence ID" value="TDL14876.1"/>
    <property type="molecule type" value="Genomic_DNA"/>
</dbReference>
<name>A0A4Y7PIE9_9AGAM</name>
<evidence type="ECO:0000256" key="1">
    <source>
        <dbReference type="SAM" id="Phobius"/>
    </source>
</evidence>
<organism evidence="2 3">
    <name type="scientific">Rickenella mellea</name>
    <dbReference type="NCBI Taxonomy" id="50990"/>
    <lineage>
        <taxon>Eukaryota</taxon>
        <taxon>Fungi</taxon>
        <taxon>Dikarya</taxon>
        <taxon>Basidiomycota</taxon>
        <taxon>Agaricomycotina</taxon>
        <taxon>Agaricomycetes</taxon>
        <taxon>Hymenochaetales</taxon>
        <taxon>Rickenellaceae</taxon>
        <taxon>Rickenella</taxon>
    </lineage>
</organism>
<proteinExistence type="predicted"/>
<dbReference type="AlphaFoldDB" id="A0A4Y7PIE9"/>
<keyword evidence="1" id="KW-1133">Transmembrane helix</keyword>
<accession>A0A4Y7PIE9</accession>
<evidence type="ECO:0000313" key="3">
    <source>
        <dbReference type="Proteomes" id="UP000294933"/>
    </source>
</evidence>
<keyword evidence="3" id="KW-1185">Reference proteome</keyword>
<feature type="transmembrane region" description="Helical" evidence="1">
    <location>
        <begin position="15"/>
        <end position="35"/>
    </location>
</feature>
<dbReference type="VEuPathDB" id="FungiDB:BD410DRAFT_155717"/>
<evidence type="ECO:0000313" key="2">
    <source>
        <dbReference type="EMBL" id="TDL14876.1"/>
    </source>
</evidence>